<gene>
    <name evidence="3" type="ORF">Y900_016075</name>
</gene>
<keyword evidence="4" id="KW-1185">Reference proteome</keyword>
<name>A0A064CNM9_9MYCO</name>
<organism evidence="3 4">
    <name type="scientific">Mycolicibacterium aromaticivorans JS19b1 = JCM 16368</name>
    <dbReference type="NCBI Taxonomy" id="1440774"/>
    <lineage>
        <taxon>Bacteria</taxon>
        <taxon>Bacillati</taxon>
        <taxon>Actinomycetota</taxon>
        <taxon>Actinomycetes</taxon>
        <taxon>Mycobacteriales</taxon>
        <taxon>Mycobacteriaceae</taxon>
        <taxon>Mycolicibacterium</taxon>
    </lineage>
</organism>
<dbReference type="eggNOG" id="ENOG5033823">
    <property type="taxonomic scope" value="Bacteria"/>
</dbReference>
<dbReference type="EMBL" id="JALN02000001">
    <property type="protein sequence ID" value="KDF00418.1"/>
    <property type="molecule type" value="Genomic_DNA"/>
</dbReference>
<sequence>MRAFFAALGTVSMVSVLLAAPMSGNSVAPASADPGGDVVEVIATEPAPEPPRLIGWPQLGLPDRIDLLGANQPSETAVPVPAGTVPTVLSGIVGAVVNVVSGRVDVLDDRGMVLGTIPVPADATTVPFQIDISPALVADGIAKLSFVIRDNNQNVNNCTQIPALSISQLASSFTGPPTDPASVADYLPSFLDKILINVGPNPTYIQQQAALDLVARLTKKYRPMPVRIDVTTLDTAPAPEPTVRVIDIRDNSQPGVIVENPGTPAATLVISGTGQTLARQVQLFADQRTNLAQAPAAVVLSSKDDTILSSNTKTFDQLGVNGQASVLGVTTIYAGFDVSAFGAGPISSASVHLMAKYTPVGSGQASVLIRSGSTVLATHRLDNSGTLDITGVIPPEEISSNVGLALELRYIPQQECAPLNDRMTFALDGQSTVTVTPGTNNRGGFPVLPMAFTPDFNVALDSPEYIRYAAQAINLMAQQTSVTLRPKVTTFGQAAGSGTGLLAVTTGAALSRAGMKAPLVPNGASDVGVNGDPTTDLNINGQVGAIQAFTSNNRTVLAISATGDWSLVDASFDYIRGLPSRWASVVGDVVATGPQGRTVNMSINEGGPMARQPHPSDAWKWWAWLSLGIGAAALVIAATVLVIRLRRRTTTSSAP</sequence>
<keyword evidence="1" id="KW-0472">Membrane</keyword>
<keyword evidence="1" id="KW-1133">Transmembrane helix</keyword>
<reference evidence="3" key="1">
    <citation type="submission" date="2014-05" db="EMBL/GenBank/DDBJ databases">
        <title>Genome sequence of Mycobacterium aromaticivorans strain JS19b1T (= DSM 45407T).</title>
        <authorList>
            <person name="Kwak Y."/>
            <person name="Park G.-S."/>
            <person name="Li Q.X."/>
            <person name="Lee S.-E."/>
            <person name="Shin J.-H."/>
        </authorList>
    </citation>
    <scope>NUCLEOTIDE SEQUENCE [LARGE SCALE GENOMIC DNA]</scope>
    <source>
        <strain evidence="3">JS19b1</strain>
    </source>
</reference>
<evidence type="ECO:0000313" key="3">
    <source>
        <dbReference type="EMBL" id="KDF00418.1"/>
    </source>
</evidence>
<evidence type="ECO:0000313" key="4">
    <source>
        <dbReference type="Proteomes" id="UP000022835"/>
    </source>
</evidence>
<dbReference type="RefSeq" id="WP_237752574.1">
    <property type="nucleotide sequence ID" value="NZ_JALN02000001.1"/>
</dbReference>
<feature type="transmembrane region" description="Helical" evidence="1">
    <location>
        <begin position="621"/>
        <end position="643"/>
    </location>
</feature>
<dbReference type="Proteomes" id="UP000022835">
    <property type="component" value="Unassembled WGS sequence"/>
</dbReference>
<dbReference type="AlphaFoldDB" id="A0A064CNM9"/>
<evidence type="ECO:0008006" key="5">
    <source>
        <dbReference type="Google" id="ProtNLM"/>
    </source>
</evidence>
<feature type="chain" id="PRO_5039542962" description="Cyclic di-GMP-binding protein" evidence="2">
    <location>
        <begin position="20"/>
        <end position="655"/>
    </location>
</feature>
<accession>A0A064CNM9</accession>
<comment type="caution">
    <text evidence="3">The sequence shown here is derived from an EMBL/GenBank/DDBJ whole genome shotgun (WGS) entry which is preliminary data.</text>
</comment>
<evidence type="ECO:0000256" key="1">
    <source>
        <dbReference type="SAM" id="Phobius"/>
    </source>
</evidence>
<protein>
    <recommendedName>
        <fullName evidence="5">Cyclic di-GMP-binding protein</fullName>
    </recommendedName>
</protein>
<keyword evidence="2" id="KW-0732">Signal</keyword>
<keyword evidence="1" id="KW-0812">Transmembrane</keyword>
<proteinExistence type="predicted"/>
<feature type="signal peptide" evidence="2">
    <location>
        <begin position="1"/>
        <end position="19"/>
    </location>
</feature>
<evidence type="ECO:0000256" key="2">
    <source>
        <dbReference type="SAM" id="SignalP"/>
    </source>
</evidence>
<dbReference type="STRING" id="1440774.Y900_016075"/>